<feature type="signal peptide" evidence="1">
    <location>
        <begin position="1"/>
        <end position="21"/>
    </location>
</feature>
<name>A0A2K8KTY1_9GAMM</name>
<dbReference type="OrthoDB" id="14727at2"/>
<keyword evidence="3" id="KW-1185">Reference proteome</keyword>
<dbReference type="KEGG" id="rfo:REIFOR_03086"/>
<dbReference type="Proteomes" id="UP000229757">
    <property type="component" value="Chromosome"/>
</dbReference>
<organism evidence="2 3">
    <name type="scientific">Reinekea forsetii</name>
    <dbReference type="NCBI Taxonomy" id="1336806"/>
    <lineage>
        <taxon>Bacteria</taxon>
        <taxon>Pseudomonadati</taxon>
        <taxon>Pseudomonadota</taxon>
        <taxon>Gammaproteobacteria</taxon>
        <taxon>Oceanospirillales</taxon>
        <taxon>Saccharospirillaceae</taxon>
        <taxon>Reinekea</taxon>
    </lineage>
</organism>
<evidence type="ECO:0000256" key="1">
    <source>
        <dbReference type="SAM" id="SignalP"/>
    </source>
</evidence>
<evidence type="ECO:0000313" key="2">
    <source>
        <dbReference type="EMBL" id="ATX78205.1"/>
    </source>
</evidence>
<feature type="chain" id="PRO_5014907618" evidence="1">
    <location>
        <begin position="22"/>
        <end position="145"/>
    </location>
</feature>
<proteinExistence type="predicted"/>
<dbReference type="InterPro" id="IPR007332">
    <property type="entry name" value="DUF411"/>
</dbReference>
<evidence type="ECO:0000313" key="3">
    <source>
        <dbReference type="Proteomes" id="UP000229757"/>
    </source>
</evidence>
<dbReference type="RefSeq" id="WP_100258409.1">
    <property type="nucleotide sequence ID" value="NZ_CP011797.1"/>
</dbReference>
<dbReference type="Pfam" id="PF04214">
    <property type="entry name" value="DUF411"/>
    <property type="match status" value="1"/>
</dbReference>
<reference evidence="2 3" key="1">
    <citation type="journal article" date="2017" name="Environ. Microbiol.">
        <title>Genomic and physiological analyses of 'Reinekea forsetii' reveal a versatile opportunistic lifestyle during spring algae blooms.</title>
        <authorList>
            <person name="Avci B."/>
            <person name="Hahnke R.L."/>
            <person name="Chafee M."/>
            <person name="Fischer T."/>
            <person name="Gruber-Vodicka H."/>
            <person name="Tegetmeyer H.E."/>
            <person name="Harder J."/>
            <person name="Fuchs B.M."/>
            <person name="Amann R.I."/>
            <person name="Teeling H."/>
        </authorList>
    </citation>
    <scope>NUCLEOTIDE SEQUENCE [LARGE SCALE GENOMIC DNA]</scope>
    <source>
        <strain evidence="2 3">Hel1_31_D35</strain>
    </source>
</reference>
<keyword evidence="1" id="KW-0732">Signal</keyword>
<gene>
    <name evidence="2" type="ORF">REIFOR_03086</name>
</gene>
<dbReference type="EMBL" id="CP011797">
    <property type="protein sequence ID" value="ATX78205.1"/>
    <property type="molecule type" value="Genomic_DNA"/>
</dbReference>
<protein>
    <submittedName>
        <fullName evidence="2">Copper amine oxidase</fullName>
    </submittedName>
</protein>
<accession>A0A2K8KTY1</accession>
<dbReference type="AlphaFoldDB" id="A0A2K8KTY1"/>
<sequence length="145" mass="15447">MKTLLRSTAVILVMIFSFAFAEAITVYKSPTCGCCQEWVGLMESAGHSVTVEHPVDLDKTKQQLGVPKALGSCHTAVINGYLFEGHIPEVDIVAFLANPPVGAKGLAVPGMPARSPGMAAQGQAYQGFKVIGFDDQGNYSLARQY</sequence>